<keyword evidence="5" id="KW-0804">Transcription</keyword>
<dbReference type="GO" id="GO:0003700">
    <property type="term" value="F:DNA-binding transcription factor activity"/>
    <property type="evidence" value="ECO:0007669"/>
    <property type="project" value="InterPro"/>
</dbReference>
<keyword evidence="3" id="KW-0805">Transcription regulation</keyword>
<dbReference type="Pfam" id="PF03466">
    <property type="entry name" value="LysR_substrate"/>
    <property type="match status" value="1"/>
</dbReference>
<dbReference type="Gene3D" id="3.40.190.10">
    <property type="entry name" value="Periplasmic binding protein-like II"/>
    <property type="match status" value="2"/>
</dbReference>
<comment type="similarity">
    <text evidence="1">Belongs to the LysR transcriptional regulatory family.</text>
</comment>
<dbReference type="PANTHER" id="PTHR30118">
    <property type="entry name" value="HTH-TYPE TRANSCRIPTIONAL REGULATOR LEUO-RELATED"/>
    <property type="match status" value="1"/>
</dbReference>
<dbReference type="Pfam" id="PF00126">
    <property type="entry name" value="HTH_1"/>
    <property type="match status" value="1"/>
</dbReference>
<dbReference type="PROSITE" id="PS50931">
    <property type="entry name" value="HTH_LYSR"/>
    <property type="match status" value="1"/>
</dbReference>
<dbReference type="PANTHER" id="PTHR30118:SF15">
    <property type="entry name" value="TRANSCRIPTIONAL REGULATORY PROTEIN"/>
    <property type="match status" value="1"/>
</dbReference>
<keyword evidence="2" id="KW-0536">Nodulation</keyword>
<dbReference type="AlphaFoldDB" id="A0A1G5ZZ12"/>
<dbReference type="SUPFAM" id="SSF46785">
    <property type="entry name" value="Winged helix' DNA-binding domain"/>
    <property type="match status" value="1"/>
</dbReference>
<dbReference type="EMBL" id="FMXM01000072">
    <property type="protein sequence ID" value="SDA99942.1"/>
    <property type="molecule type" value="Genomic_DNA"/>
</dbReference>
<dbReference type="Gene3D" id="1.10.10.10">
    <property type="entry name" value="Winged helix-like DNA-binding domain superfamily/Winged helix DNA-binding domain"/>
    <property type="match status" value="1"/>
</dbReference>
<dbReference type="Proteomes" id="UP000198588">
    <property type="component" value="Unassembled WGS sequence"/>
</dbReference>
<name>A0A1G5ZZ12_9HYPH</name>
<evidence type="ECO:0000313" key="8">
    <source>
        <dbReference type="Proteomes" id="UP000198588"/>
    </source>
</evidence>
<protein>
    <submittedName>
        <fullName evidence="7">DNA-binding transcriptional regulator, LysR family</fullName>
    </submittedName>
</protein>
<dbReference type="InterPro" id="IPR005119">
    <property type="entry name" value="LysR_subst-bd"/>
</dbReference>
<dbReference type="InterPro" id="IPR036388">
    <property type="entry name" value="WH-like_DNA-bd_sf"/>
</dbReference>
<sequence length="329" mass="36543">MRELSCRNAAQNCSRPHAGLLAPHHYVERRPNLNLASIDLNLLVALEALLEARNVTHAGWRVGKSQPAMSRALAMLRDIFNDELLVRGSRGFVLTSQGERLALMLPSALNAIRKILVDSSVPTGEWRSKATIAVPDHQTLILLPRLMQRAPDLEIVFHSLFKGTLRALEDGDIDLAIGQIAAAPPGYLRRRLYTDHFVCLLRHDHPSLAQERTIESVMALRHAAISSDSGSQVGQIYDVMPELGLPDRRMRFSNVLTAAMVAATSDMALVVPHRAAMRFSAMLPLRAVDLPIKMEPYEVALIWHERCHRDPEHKWLRGEIAAALTAGAD</sequence>
<evidence type="ECO:0000256" key="3">
    <source>
        <dbReference type="ARBA" id="ARBA00023015"/>
    </source>
</evidence>
<accession>A0A1G5ZZ12</accession>
<dbReference type="OrthoDB" id="528082at2"/>
<dbReference type="InterPro" id="IPR050389">
    <property type="entry name" value="LysR-type_TF"/>
</dbReference>
<keyword evidence="4 7" id="KW-0238">DNA-binding</keyword>
<evidence type="ECO:0000313" key="7">
    <source>
        <dbReference type="EMBL" id="SDA99942.1"/>
    </source>
</evidence>
<proteinExistence type="inferred from homology"/>
<dbReference type="InterPro" id="IPR000847">
    <property type="entry name" value="LysR_HTH_N"/>
</dbReference>
<dbReference type="InterPro" id="IPR036390">
    <property type="entry name" value="WH_DNA-bd_sf"/>
</dbReference>
<dbReference type="GO" id="GO:0003677">
    <property type="term" value="F:DNA binding"/>
    <property type="evidence" value="ECO:0007669"/>
    <property type="project" value="UniProtKB-KW"/>
</dbReference>
<feature type="domain" description="HTH lysR-type" evidence="6">
    <location>
        <begin position="38"/>
        <end position="95"/>
    </location>
</feature>
<evidence type="ECO:0000256" key="1">
    <source>
        <dbReference type="ARBA" id="ARBA00009437"/>
    </source>
</evidence>
<dbReference type="RefSeq" id="WP_084791830.1">
    <property type="nucleotide sequence ID" value="NZ_FMXM01000072.1"/>
</dbReference>
<evidence type="ECO:0000256" key="4">
    <source>
        <dbReference type="ARBA" id="ARBA00023125"/>
    </source>
</evidence>
<evidence type="ECO:0000256" key="5">
    <source>
        <dbReference type="ARBA" id="ARBA00023163"/>
    </source>
</evidence>
<evidence type="ECO:0000259" key="6">
    <source>
        <dbReference type="PROSITE" id="PS50931"/>
    </source>
</evidence>
<gene>
    <name evidence="7" type="ORF">SAMN02927914_06791</name>
</gene>
<reference evidence="7 8" key="1">
    <citation type="submission" date="2016-10" db="EMBL/GenBank/DDBJ databases">
        <authorList>
            <person name="de Groot N.N."/>
        </authorList>
    </citation>
    <scope>NUCLEOTIDE SEQUENCE [LARGE SCALE GENOMIC DNA]</scope>
    <source>
        <strain evidence="7 8">CGMCC 1.12097</strain>
    </source>
</reference>
<evidence type="ECO:0000256" key="2">
    <source>
        <dbReference type="ARBA" id="ARBA00022458"/>
    </source>
</evidence>
<dbReference type="SUPFAM" id="SSF53850">
    <property type="entry name" value="Periplasmic binding protein-like II"/>
    <property type="match status" value="1"/>
</dbReference>
<organism evidence="7 8">
    <name type="scientific">Mesorhizobium qingshengii</name>
    <dbReference type="NCBI Taxonomy" id="1165689"/>
    <lineage>
        <taxon>Bacteria</taxon>
        <taxon>Pseudomonadati</taxon>
        <taxon>Pseudomonadota</taxon>
        <taxon>Alphaproteobacteria</taxon>
        <taxon>Hyphomicrobiales</taxon>
        <taxon>Phyllobacteriaceae</taxon>
        <taxon>Mesorhizobium</taxon>
    </lineage>
</organism>